<name>A0A6C0AQW1_9ZZZZ</name>
<proteinExistence type="predicted"/>
<organism evidence="1">
    <name type="scientific">viral metagenome</name>
    <dbReference type="NCBI Taxonomy" id="1070528"/>
    <lineage>
        <taxon>unclassified sequences</taxon>
        <taxon>metagenomes</taxon>
        <taxon>organismal metagenomes</taxon>
    </lineage>
</organism>
<evidence type="ECO:0000313" key="1">
    <source>
        <dbReference type="EMBL" id="QHS81711.1"/>
    </source>
</evidence>
<dbReference type="AlphaFoldDB" id="A0A6C0AQW1"/>
<reference evidence="1" key="1">
    <citation type="journal article" date="2020" name="Nature">
        <title>Giant virus diversity and host interactions through global metagenomics.</title>
        <authorList>
            <person name="Schulz F."/>
            <person name="Roux S."/>
            <person name="Paez-Espino D."/>
            <person name="Jungbluth S."/>
            <person name="Walsh D.A."/>
            <person name="Denef V.J."/>
            <person name="McMahon K.D."/>
            <person name="Konstantinidis K.T."/>
            <person name="Eloe-Fadrosh E.A."/>
            <person name="Kyrpides N.C."/>
            <person name="Woyke T."/>
        </authorList>
    </citation>
    <scope>NUCLEOTIDE SEQUENCE</scope>
    <source>
        <strain evidence="1">GVMAG-S-1101164-72</strain>
    </source>
</reference>
<dbReference type="EMBL" id="MN740759">
    <property type="protein sequence ID" value="QHS81711.1"/>
    <property type="molecule type" value="Genomic_DNA"/>
</dbReference>
<sequence>MSLRNSDCSQLTKLKADRNQAAFFTKARARQNVALTGTFVPTYNPQSGYYNASKITEITTGSQTMYYRANPNTVVSTPILYTVDQVNQAVVNACECTLTLPTNGNSITNPISQPVNDFSPQ</sequence>
<accession>A0A6C0AQW1</accession>
<protein>
    <submittedName>
        <fullName evidence="1">Uncharacterized protein</fullName>
    </submittedName>
</protein>